<feature type="region of interest" description="Disordered" evidence="1">
    <location>
        <begin position="57"/>
        <end position="77"/>
    </location>
</feature>
<reference evidence="2 3" key="1">
    <citation type="submission" date="2014-04" db="EMBL/GenBank/DDBJ databases">
        <authorList>
            <consortium name="DOE Joint Genome Institute"/>
            <person name="Kuo A."/>
            <person name="Kohler A."/>
            <person name="Nagy L.G."/>
            <person name="Floudas D."/>
            <person name="Copeland A."/>
            <person name="Barry K.W."/>
            <person name="Cichocki N."/>
            <person name="Veneault-Fourrey C."/>
            <person name="LaButti K."/>
            <person name="Lindquist E.A."/>
            <person name="Lipzen A."/>
            <person name="Lundell T."/>
            <person name="Morin E."/>
            <person name="Murat C."/>
            <person name="Sun H."/>
            <person name="Tunlid A."/>
            <person name="Henrissat B."/>
            <person name="Grigoriev I.V."/>
            <person name="Hibbett D.S."/>
            <person name="Martin F."/>
            <person name="Nordberg H.P."/>
            <person name="Cantor M.N."/>
            <person name="Hua S.X."/>
        </authorList>
    </citation>
    <scope>NUCLEOTIDE SEQUENCE [LARGE SCALE GENOMIC DNA]</scope>
    <source>
        <strain evidence="2 3">Foug A</strain>
    </source>
</reference>
<proteinExistence type="predicted"/>
<dbReference type="Proteomes" id="UP000053989">
    <property type="component" value="Unassembled WGS sequence"/>
</dbReference>
<dbReference type="InParanoid" id="A0A0C3E6K8"/>
<evidence type="ECO:0000256" key="1">
    <source>
        <dbReference type="SAM" id="MobiDB-lite"/>
    </source>
</evidence>
<gene>
    <name evidence="2" type="ORF">SCLCIDRAFT_1214014</name>
</gene>
<accession>A0A0C3E6K8</accession>
<feature type="compositionally biased region" description="Polar residues" evidence="1">
    <location>
        <begin position="63"/>
        <end position="77"/>
    </location>
</feature>
<sequence>MNFDTWRSIGGRKEDRSEQHGGHNVRITMERPIPYLRIGSPAGSRNPCRGRMALANDSRRSHMNTIPSHVSQCTVQS</sequence>
<feature type="compositionally biased region" description="Basic and acidic residues" evidence="1">
    <location>
        <begin position="11"/>
        <end position="21"/>
    </location>
</feature>
<feature type="region of interest" description="Disordered" evidence="1">
    <location>
        <begin position="1"/>
        <end position="24"/>
    </location>
</feature>
<keyword evidence="3" id="KW-1185">Reference proteome</keyword>
<evidence type="ECO:0000313" key="2">
    <source>
        <dbReference type="EMBL" id="KIM63621.1"/>
    </source>
</evidence>
<organism evidence="2 3">
    <name type="scientific">Scleroderma citrinum Foug A</name>
    <dbReference type="NCBI Taxonomy" id="1036808"/>
    <lineage>
        <taxon>Eukaryota</taxon>
        <taxon>Fungi</taxon>
        <taxon>Dikarya</taxon>
        <taxon>Basidiomycota</taxon>
        <taxon>Agaricomycotina</taxon>
        <taxon>Agaricomycetes</taxon>
        <taxon>Agaricomycetidae</taxon>
        <taxon>Boletales</taxon>
        <taxon>Sclerodermatineae</taxon>
        <taxon>Sclerodermataceae</taxon>
        <taxon>Scleroderma</taxon>
    </lineage>
</organism>
<dbReference type="HOGENOM" id="CLU_2639548_0_0_1"/>
<protein>
    <submittedName>
        <fullName evidence="2">Uncharacterized protein</fullName>
    </submittedName>
</protein>
<evidence type="ECO:0000313" key="3">
    <source>
        <dbReference type="Proteomes" id="UP000053989"/>
    </source>
</evidence>
<name>A0A0C3E6K8_9AGAM</name>
<dbReference type="EMBL" id="KN822033">
    <property type="protein sequence ID" value="KIM63621.1"/>
    <property type="molecule type" value="Genomic_DNA"/>
</dbReference>
<reference evidence="3" key="2">
    <citation type="submission" date="2015-01" db="EMBL/GenBank/DDBJ databases">
        <title>Evolutionary Origins and Diversification of the Mycorrhizal Mutualists.</title>
        <authorList>
            <consortium name="DOE Joint Genome Institute"/>
            <consortium name="Mycorrhizal Genomics Consortium"/>
            <person name="Kohler A."/>
            <person name="Kuo A."/>
            <person name="Nagy L.G."/>
            <person name="Floudas D."/>
            <person name="Copeland A."/>
            <person name="Barry K.W."/>
            <person name="Cichocki N."/>
            <person name="Veneault-Fourrey C."/>
            <person name="LaButti K."/>
            <person name="Lindquist E.A."/>
            <person name="Lipzen A."/>
            <person name="Lundell T."/>
            <person name="Morin E."/>
            <person name="Murat C."/>
            <person name="Riley R."/>
            <person name="Ohm R."/>
            <person name="Sun H."/>
            <person name="Tunlid A."/>
            <person name="Henrissat B."/>
            <person name="Grigoriev I.V."/>
            <person name="Hibbett D.S."/>
            <person name="Martin F."/>
        </authorList>
    </citation>
    <scope>NUCLEOTIDE SEQUENCE [LARGE SCALE GENOMIC DNA]</scope>
    <source>
        <strain evidence="3">Foug A</strain>
    </source>
</reference>
<dbReference type="AlphaFoldDB" id="A0A0C3E6K8"/>